<feature type="domain" description="Argininosuccinate lyase C-terminal" evidence="8">
    <location>
        <begin position="363"/>
        <end position="433"/>
    </location>
</feature>
<dbReference type="PANTHER" id="PTHR43814:SF1">
    <property type="entry name" value="ARGININOSUCCINATE LYASE"/>
    <property type="match status" value="1"/>
</dbReference>
<dbReference type="EMBL" id="JAFBFH010000011">
    <property type="protein sequence ID" value="MBM7715004.1"/>
    <property type="molecule type" value="Genomic_DNA"/>
</dbReference>
<proteinExistence type="predicted"/>
<evidence type="ECO:0000313" key="9">
    <source>
        <dbReference type="EMBL" id="MBM7715004.1"/>
    </source>
</evidence>
<dbReference type="SUPFAM" id="SSF48557">
    <property type="entry name" value="L-aspartase-like"/>
    <property type="match status" value="1"/>
</dbReference>
<keyword evidence="3" id="KW-0055">Arginine biosynthesis</keyword>
<dbReference type="InterPro" id="IPR000362">
    <property type="entry name" value="Fumarate_lyase_fam"/>
</dbReference>
<dbReference type="Pfam" id="PF00206">
    <property type="entry name" value="Lyase_1"/>
    <property type="match status" value="1"/>
</dbReference>
<comment type="pathway">
    <text evidence="1">Amino-acid biosynthesis; L-arginine biosynthesis; L-arginine from L-ornithine and carbamoyl phosphate: step 3/3.</text>
</comment>
<protein>
    <recommendedName>
        <fullName evidence="2 6">Argininosuccinate lyase</fullName>
        <ecNumber evidence="2 6">4.3.2.1</ecNumber>
    </recommendedName>
</protein>
<dbReference type="Gene3D" id="1.10.275.10">
    <property type="entry name" value="Fumarase/aspartase (N-terminal domain)"/>
    <property type="match status" value="1"/>
</dbReference>
<accession>A0ABS2R5W8</accession>
<dbReference type="Gene3D" id="1.10.40.30">
    <property type="entry name" value="Fumarase/aspartase (C-terminal domain)"/>
    <property type="match status" value="1"/>
</dbReference>
<dbReference type="GO" id="GO:0004056">
    <property type="term" value="F:argininosuccinate lyase activity"/>
    <property type="evidence" value="ECO:0007669"/>
    <property type="project" value="UniProtKB-EC"/>
</dbReference>
<dbReference type="NCBIfam" id="TIGR00838">
    <property type="entry name" value="argH"/>
    <property type="match status" value="1"/>
</dbReference>
<reference evidence="9 10" key="1">
    <citation type="submission" date="2021-01" db="EMBL/GenBank/DDBJ databases">
        <title>Genomic Encyclopedia of Type Strains, Phase IV (KMG-IV): sequencing the most valuable type-strain genomes for metagenomic binning, comparative biology and taxonomic classification.</title>
        <authorList>
            <person name="Goeker M."/>
        </authorList>
    </citation>
    <scope>NUCLEOTIDE SEQUENCE [LARGE SCALE GENOMIC DNA]</scope>
    <source>
        <strain evidence="9 10">DSM 105453</strain>
    </source>
</reference>
<evidence type="ECO:0000256" key="1">
    <source>
        <dbReference type="ARBA" id="ARBA00004941"/>
    </source>
</evidence>
<dbReference type="InterPro" id="IPR008948">
    <property type="entry name" value="L-Aspartase-like"/>
</dbReference>
<evidence type="ECO:0000256" key="6">
    <source>
        <dbReference type="NCBIfam" id="TIGR00838"/>
    </source>
</evidence>
<evidence type="ECO:0000256" key="3">
    <source>
        <dbReference type="ARBA" id="ARBA00022571"/>
    </source>
</evidence>
<evidence type="ECO:0000259" key="8">
    <source>
        <dbReference type="Pfam" id="PF14698"/>
    </source>
</evidence>
<gene>
    <name evidence="9" type="ORF">JOC94_001976</name>
</gene>
<evidence type="ECO:0000259" key="7">
    <source>
        <dbReference type="Pfam" id="PF00206"/>
    </source>
</evidence>
<dbReference type="Proteomes" id="UP000823485">
    <property type="component" value="Unassembled WGS sequence"/>
</dbReference>
<keyword evidence="4" id="KW-0028">Amino-acid biosynthesis</keyword>
<sequence length="489" mass="55649">MGERYASGLSEKVICYLFEPIDEGAERSFHYMLDVNKAYVSMLISEGIVDLETGKEIMRSLKEIHNEGNEQFEIDHRLENLCFYIEQKLVDKVGREVAEQLHKGRNRNDLYATVTRMNSREGIKRLCALLLKLRGALLELADYHCHMVFTAYTHMQPAVPITLGHYFSAILHAMERDFTRLGRALQQTNLSPLGSDAMAGTAFPIKWKKTAELLGFAESMTNSLDGIASRDYMLEALSAMNILMNHINRLCHDLHIWSTDEYGIVTVGESATASSGRTLHKKNLVTLERIKAKSSHVLAALVSAIGCMSNIPYAHCQDLAGESTKLFWDSLHEVGTALELLLETIQTIDFKEKKMQSESSRNFSTVTELAGLLVREAGISFRQAHQIIGSMVNNMLQQNRTFHQLDSRFIEQSSIDVLGKGIFISQEKIENVLRSVKNVNAKMVQEETDFMEVKKQLEKLNHKIQQDKKWMLQFEETIGRFKKELESYM</sequence>
<dbReference type="EC" id="4.3.2.1" evidence="2 6"/>
<dbReference type="PRINTS" id="PR00145">
    <property type="entry name" value="ARGSUCLYASE"/>
</dbReference>
<dbReference type="Gene3D" id="1.20.200.10">
    <property type="entry name" value="Fumarase/aspartase (Central domain)"/>
    <property type="match status" value="1"/>
</dbReference>
<keyword evidence="5 9" id="KW-0456">Lyase</keyword>
<dbReference type="InterPro" id="IPR022761">
    <property type="entry name" value="Fumarate_lyase_N"/>
</dbReference>
<dbReference type="CDD" id="cd01359">
    <property type="entry name" value="Argininosuccinate_lyase"/>
    <property type="match status" value="1"/>
</dbReference>
<dbReference type="InterPro" id="IPR024083">
    <property type="entry name" value="Fumarase/histidase_N"/>
</dbReference>
<feature type="domain" description="Fumarate lyase N-terminal" evidence="7">
    <location>
        <begin position="47"/>
        <end position="297"/>
    </location>
</feature>
<dbReference type="Pfam" id="PF14698">
    <property type="entry name" value="ASL_C2"/>
    <property type="match status" value="1"/>
</dbReference>
<name>A0ABS2R5W8_9BACI</name>
<dbReference type="RefSeq" id="WP_077112973.1">
    <property type="nucleotide sequence ID" value="NZ_JAFBFH010000011.1"/>
</dbReference>
<dbReference type="InterPro" id="IPR009049">
    <property type="entry name" value="Argininosuccinate_lyase"/>
</dbReference>
<dbReference type="InterPro" id="IPR029419">
    <property type="entry name" value="Arg_succ_lyase_C"/>
</dbReference>
<comment type="caution">
    <text evidence="9">The sequence shown here is derived from an EMBL/GenBank/DDBJ whole genome shotgun (WGS) entry which is preliminary data.</text>
</comment>
<evidence type="ECO:0000313" key="10">
    <source>
        <dbReference type="Proteomes" id="UP000823485"/>
    </source>
</evidence>
<dbReference type="PANTHER" id="PTHR43814">
    <property type="entry name" value="ARGININOSUCCINATE LYASE"/>
    <property type="match status" value="1"/>
</dbReference>
<dbReference type="PRINTS" id="PR00149">
    <property type="entry name" value="FUMRATELYASE"/>
</dbReference>
<evidence type="ECO:0000256" key="5">
    <source>
        <dbReference type="ARBA" id="ARBA00023239"/>
    </source>
</evidence>
<keyword evidence="10" id="KW-1185">Reference proteome</keyword>
<evidence type="ECO:0000256" key="4">
    <source>
        <dbReference type="ARBA" id="ARBA00022605"/>
    </source>
</evidence>
<organism evidence="9 10">
    <name type="scientific">Siminovitchia thermophila</name>
    <dbReference type="NCBI Taxonomy" id="1245522"/>
    <lineage>
        <taxon>Bacteria</taxon>
        <taxon>Bacillati</taxon>
        <taxon>Bacillota</taxon>
        <taxon>Bacilli</taxon>
        <taxon>Bacillales</taxon>
        <taxon>Bacillaceae</taxon>
        <taxon>Siminovitchia</taxon>
    </lineage>
</organism>
<evidence type="ECO:0000256" key="2">
    <source>
        <dbReference type="ARBA" id="ARBA00012338"/>
    </source>
</evidence>